<reference evidence="4 5" key="1">
    <citation type="submission" date="2017-11" db="EMBL/GenBank/DDBJ databases">
        <title>Draft genome of Arthrobacter agilis strain UMCV2, a plant growth-promoting rhizobacterium and biocontrol capacity of phytopathogenic fungi.</title>
        <authorList>
            <person name="Martinez-Camara R."/>
            <person name="Santoyo G."/>
            <person name="Moreno-Hagelsieb G."/>
            <person name="Valencia-Cantero E."/>
        </authorList>
    </citation>
    <scope>NUCLEOTIDE SEQUENCE [LARGE SCALE GENOMIC DNA]</scope>
    <source>
        <strain evidence="4 5">UMCV2</strain>
    </source>
</reference>
<evidence type="ECO:0000313" key="4">
    <source>
        <dbReference type="EMBL" id="AUZ88003.1"/>
    </source>
</evidence>
<dbReference type="AlphaFoldDB" id="A0A2L0UFH6"/>
<dbReference type="InterPro" id="IPR036271">
    <property type="entry name" value="Tet_transcr_reg_TetR-rel_C_sf"/>
</dbReference>
<feature type="domain" description="HTH tetR-type" evidence="3">
    <location>
        <begin position="5"/>
        <end position="65"/>
    </location>
</feature>
<accession>A0A2L0UFH6</accession>
<dbReference type="InterPro" id="IPR050109">
    <property type="entry name" value="HTH-type_TetR-like_transc_reg"/>
</dbReference>
<gene>
    <name evidence="4" type="ORF">CVO76_10485</name>
</gene>
<dbReference type="EMBL" id="CP024915">
    <property type="protein sequence ID" value="AUZ88003.1"/>
    <property type="molecule type" value="Genomic_DNA"/>
</dbReference>
<dbReference type="RefSeq" id="WP_208739190.1">
    <property type="nucleotide sequence ID" value="NZ_CP024915.1"/>
</dbReference>
<dbReference type="PANTHER" id="PTHR30055">
    <property type="entry name" value="HTH-TYPE TRANSCRIPTIONAL REGULATOR RUTR"/>
    <property type="match status" value="1"/>
</dbReference>
<dbReference type="GO" id="GO:0000976">
    <property type="term" value="F:transcription cis-regulatory region binding"/>
    <property type="evidence" value="ECO:0007669"/>
    <property type="project" value="TreeGrafter"/>
</dbReference>
<dbReference type="SUPFAM" id="SSF46689">
    <property type="entry name" value="Homeodomain-like"/>
    <property type="match status" value="1"/>
</dbReference>
<evidence type="ECO:0000313" key="5">
    <source>
        <dbReference type="Proteomes" id="UP000239187"/>
    </source>
</evidence>
<dbReference type="PROSITE" id="PS50977">
    <property type="entry name" value="HTH_TETR_2"/>
    <property type="match status" value="1"/>
</dbReference>
<dbReference type="Proteomes" id="UP000239187">
    <property type="component" value="Chromosome"/>
</dbReference>
<keyword evidence="1 2" id="KW-0238">DNA-binding</keyword>
<feature type="DNA-binding region" description="H-T-H motif" evidence="2">
    <location>
        <begin position="28"/>
        <end position="47"/>
    </location>
</feature>
<name>A0A2L0UFH6_9MICC</name>
<dbReference type="Gene3D" id="1.10.357.10">
    <property type="entry name" value="Tetracycline Repressor, domain 2"/>
    <property type="match status" value="1"/>
</dbReference>
<proteinExistence type="predicted"/>
<dbReference type="PRINTS" id="PR00455">
    <property type="entry name" value="HTHTETR"/>
</dbReference>
<dbReference type="InterPro" id="IPR009057">
    <property type="entry name" value="Homeodomain-like_sf"/>
</dbReference>
<protein>
    <submittedName>
        <fullName evidence="4">TetR family transcriptional regulator</fullName>
    </submittedName>
</protein>
<evidence type="ECO:0000256" key="1">
    <source>
        <dbReference type="ARBA" id="ARBA00023125"/>
    </source>
</evidence>
<dbReference type="InterPro" id="IPR001647">
    <property type="entry name" value="HTH_TetR"/>
</dbReference>
<dbReference type="PANTHER" id="PTHR30055:SF200">
    <property type="entry name" value="HTH-TYPE TRANSCRIPTIONAL REPRESSOR BDCR"/>
    <property type="match status" value="1"/>
</dbReference>
<dbReference type="SUPFAM" id="SSF48498">
    <property type="entry name" value="Tetracyclin repressor-like, C-terminal domain"/>
    <property type="match status" value="1"/>
</dbReference>
<dbReference type="Pfam" id="PF00440">
    <property type="entry name" value="TetR_N"/>
    <property type="match status" value="1"/>
</dbReference>
<dbReference type="GO" id="GO:0003700">
    <property type="term" value="F:DNA-binding transcription factor activity"/>
    <property type="evidence" value="ECO:0007669"/>
    <property type="project" value="TreeGrafter"/>
</dbReference>
<evidence type="ECO:0000259" key="3">
    <source>
        <dbReference type="PROSITE" id="PS50977"/>
    </source>
</evidence>
<evidence type="ECO:0000256" key="2">
    <source>
        <dbReference type="PROSITE-ProRule" id="PRU00335"/>
    </source>
</evidence>
<sequence>MNAQPPVRERILASATRLFDADSIRSVSADKVIADAGTTKVTFYRHFGSKEHLVVAYLENQLEQLRTAVDRERAAGPDACSVLLALAAANGSAACRPGFRGCTFINAAAEYPAADNVVRAAVERYRAWLHSVVTKLLSELGVEQPGIVADQLIMLRDGAMVQGYLGDPTAITESLITTGRAIITAGAGAALPT</sequence>
<organism evidence="4 5">
    <name type="scientific">Arthrobacter agilis</name>
    <dbReference type="NCBI Taxonomy" id="37921"/>
    <lineage>
        <taxon>Bacteria</taxon>
        <taxon>Bacillati</taxon>
        <taxon>Actinomycetota</taxon>
        <taxon>Actinomycetes</taxon>
        <taxon>Micrococcales</taxon>
        <taxon>Micrococcaceae</taxon>
        <taxon>Arthrobacter</taxon>
    </lineage>
</organism>